<sequence length="8" mass="1052">MFKKFNHT</sequence>
<evidence type="ECO:0000313" key="1">
    <source>
        <dbReference type="EMBL" id="JAE32582.1"/>
    </source>
</evidence>
<reference evidence="1" key="2">
    <citation type="journal article" date="2015" name="Data Brief">
        <title>Shoot transcriptome of the giant reed, Arundo donax.</title>
        <authorList>
            <person name="Barrero R.A."/>
            <person name="Guerrero F.D."/>
            <person name="Moolhuijzen P."/>
            <person name="Goolsby J.A."/>
            <person name="Tidwell J."/>
            <person name="Bellgard S.E."/>
            <person name="Bellgard M.I."/>
        </authorList>
    </citation>
    <scope>NUCLEOTIDE SEQUENCE</scope>
    <source>
        <tissue evidence="1">Shoot tissue taken approximately 20 cm above the soil surface</tissue>
    </source>
</reference>
<proteinExistence type="predicted"/>
<accession>A0A0A9H761</accession>
<reference evidence="1" key="1">
    <citation type="submission" date="2014-09" db="EMBL/GenBank/DDBJ databases">
        <authorList>
            <person name="Magalhaes I.L.F."/>
            <person name="Oliveira U."/>
            <person name="Santos F.R."/>
            <person name="Vidigal T.H.D.A."/>
            <person name="Brescovit A.D."/>
            <person name="Santos A.J."/>
        </authorList>
    </citation>
    <scope>NUCLEOTIDE SEQUENCE</scope>
    <source>
        <tissue evidence="1">Shoot tissue taken approximately 20 cm above the soil surface</tissue>
    </source>
</reference>
<organism evidence="1">
    <name type="scientific">Arundo donax</name>
    <name type="common">Giant reed</name>
    <name type="synonym">Donax arundinaceus</name>
    <dbReference type="NCBI Taxonomy" id="35708"/>
    <lineage>
        <taxon>Eukaryota</taxon>
        <taxon>Viridiplantae</taxon>
        <taxon>Streptophyta</taxon>
        <taxon>Embryophyta</taxon>
        <taxon>Tracheophyta</taxon>
        <taxon>Spermatophyta</taxon>
        <taxon>Magnoliopsida</taxon>
        <taxon>Liliopsida</taxon>
        <taxon>Poales</taxon>
        <taxon>Poaceae</taxon>
        <taxon>PACMAD clade</taxon>
        <taxon>Arundinoideae</taxon>
        <taxon>Arundineae</taxon>
        <taxon>Arundo</taxon>
    </lineage>
</organism>
<protein>
    <submittedName>
        <fullName evidence="1">Uncharacterized protein</fullName>
    </submittedName>
</protein>
<name>A0A0A9H761_ARUDO</name>
<dbReference type="EMBL" id="GBRH01165314">
    <property type="protein sequence ID" value="JAE32582.1"/>
    <property type="molecule type" value="Transcribed_RNA"/>
</dbReference>